<sequence>MVDEIPEWLNEDFLVKALQGGEDKEPRVAIVDFKVAPADVLNFSSDIFRITVHFRVGESSQEQSKNLIVKNTDDTALLQALLGPSIWEKEKVYYRDLLPLMMDKVQCRFAPESYYCALERVYIMEDLSKDYVLLDSNKQLDFEHYKMSIATLAKFHASSVAVYHEKPGLIEFVGREFFFPEGGGPLKEWIETGVKTYGETLSKSEDEEFKEYSDFFLSRVDKLWDTVVKTVKPRPNRLNVLNHGDMWTANIMFKYNEAKELVDCKFIDYQSSRYTTPTADLVYFMYTSGQHDVREHRQKELFLHYLEVLNDTLERIGCSERFTVEQLKEDLEYMVPWFVAVSPFAFALVAAGAGEDAQDFSGFTSADFIAGKANHLVRKLCQGKTISYRIPNYVRQYFSLLKSFD</sequence>
<dbReference type="PANTHER" id="PTHR11012">
    <property type="entry name" value="PROTEIN KINASE-LIKE DOMAIN-CONTAINING"/>
    <property type="match status" value="1"/>
</dbReference>
<dbReference type="Gene3D" id="3.90.1200.10">
    <property type="match status" value="1"/>
</dbReference>
<organism evidence="2">
    <name type="scientific">Graphocephala atropunctata</name>
    <dbReference type="NCBI Taxonomy" id="36148"/>
    <lineage>
        <taxon>Eukaryota</taxon>
        <taxon>Metazoa</taxon>
        <taxon>Ecdysozoa</taxon>
        <taxon>Arthropoda</taxon>
        <taxon>Hexapoda</taxon>
        <taxon>Insecta</taxon>
        <taxon>Pterygota</taxon>
        <taxon>Neoptera</taxon>
        <taxon>Paraneoptera</taxon>
        <taxon>Hemiptera</taxon>
        <taxon>Auchenorrhyncha</taxon>
        <taxon>Membracoidea</taxon>
        <taxon>Cicadellidae</taxon>
        <taxon>Cicadellinae</taxon>
        <taxon>Cicadellini</taxon>
        <taxon>Graphocephala</taxon>
    </lineage>
</organism>
<dbReference type="InterPro" id="IPR011009">
    <property type="entry name" value="Kinase-like_dom_sf"/>
</dbReference>
<dbReference type="Pfam" id="PF02958">
    <property type="entry name" value="EcKL"/>
    <property type="match status" value="1"/>
</dbReference>
<feature type="domain" description="CHK kinase-like" evidence="1">
    <location>
        <begin position="122"/>
        <end position="315"/>
    </location>
</feature>
<evidence type="ECO:0000259" key="1">
    <source>
        <dbReference type="SMART" id="SM00587"/>
    </source>
</evidence>
<dbReference type="EMBL" id="GEBQ01020095">
    <property type="protein sequence ID" value="JAT19882.1"/>
    <property type="molecule type" value="Transcribed_RNA"/>
</dbReference>
<dbReference type="AlphaFoldDB" id="A0A1B6L845"/>
<proteinExistence type="predicted"/>
<dbReference type="PANTHER" id="PTHR11012:SF56">
    <property type="entry name" value="CHK KINASE-LIKE DOMAIN-CONTAINING PROTEIN-RELATED"/>
    <property type="match status" value="1"/>
</dbReference>
<dbReference type="InterPro" id="IPR004119">
    <property type="entry name" value="EcKL"/>
</dbReference>
<gene>
    <name evidence="2" type="ORF">g.9271</name>
</gene>
<name>A0A1B6L845_9HEMI</name>
<evidence type="ECO:0000313" key="2">
    <source>
        <dbReference type="EMBL" id="JAT19882.1"/>
    </source>
</evidence>
<accession>A0A1B6L845</accession>
<dbReference type="SUPFAM" id="SSF56112">
    <property type="entry name" value="Protein kinase-like (PK-like)"/>
    <property type="match status" value="1"/>
</dbReference>
<dbReference type="InterPro" id="IPR015897">
    <property type="entry name" value="CHK_kinase-like"/>
</dbReference>
<dbReference type="SMART" id="SM00587">
    <property type="entry name" value="CHK"/>
    <property type="match status" value="1"/>
</dbReference>
<protein>
    <recommendedName>
        <fullName evidence="1">CHK kinase-like domain-containing protein</fullName>
    </recommendedName>
</protein>
<reference evidence="2" key="1">
    <citation type="submission" date="2015-11" db="EMBL/GenBank/DDBJ databases">
        <title>De novo transcriptome assembly of four potential Pierce s Disease insect vectors from Arizona vineyards.</title>
        <authorList>
            <person name="Tassone E.E."/>
        </authorList>
    </citation>
    <scope>NUCLEOTIDE SEQUENCE</scope>
</reference>